<dbReference type="HOGENOM" id="CLU_083605_0_0_6"/>
<evidence type="ECO:0008006" key="4">
    <source>
        <dbReference type="Google" id="ProtNLM"/>
    </source>
</evidence>
<keyword evidence="1" id="KW-0732">Signal</keyword>
<feature type="chain" id="PRO_5002027983" description="Solute-binding protein family 3/N-terminal domain-containing protein" evidence="1">
    <location>
        <begin position="26"/>
        <end position="298"/>
    </location>
</feature>
<sequence>MLKLCRFKVLVFILFNLLTGFAAYAAKSSNEIDMYIRDDVYVDFQAFVAGRDLHEIKSFTGYRMRRDVVDMVLALQALKIGGFDKRFNYQVGKVTLRNTNILERGKQLLSFDTYWYADAEKIAEYAYISEPVFRKGEYLAGVFAHPENRKVFTIDSLEDFSSFTSISTPRWHADWQTLSSLKLKKLYQDDEWLQQIRAVDKKWADFVLLPFMPALNNHYKLHSLELLAVPGIALTFNDSRHFVVSKKHPDGEAAFNALQKGLRELAKQNRIKKAYIEAGFIPEKGTVKVLNSALIDKQ</sequence>
<dbReference type="OrthoDB" id="5452199at2"/>
<dbReference type="RefSeq" id="WP_038642517.1">
    <property type="nucleotide sequence ID" value="NZ_CP009888.1"/>
</dbReference>
<proteinExistence type="predicted"/>
<dbReference type="STRING" id="1348114.OM33_13750"/>
<evidence type="ECO:0000313" key="3">
    <source>
        <dbReference type="Proteomes" id="UP000030341"/>
    </source>
</evidence>
<keyword evidence="3" id="KW-1185">Reference proteome</keyword>
<dbReference type="Proteomes" id="UP000030341">
    <property type="component" value="Chromosome 1"/>
</dbReference>
<evidence type="ECO:0000313" key="2">
    <source>
        <dbReference type="EMBL" id="AIY66058.1"/>
    </source>
</evidence>
<dbReference type="AlphaFoldDB" id="A0A0A7EHN2"/>
<dbReference type="KEGG" id="pseo:OM33_13750"/>
<dbReference type="EMBL" id="CP009888">
    <property type="protein sequence ID" value="AIY66058.1"/>
    <property type="molecule type" value="Genomic_DNA"/>
</dbReference>
<protein>
    <recommendedName>
        <fullName evidence="4">Solute-binding protein family 3/N-terminal domain-containing protein</fullName>
    </recommendedName>
</protein>
<reference evidence="2 3" key="1">
    <citation type="submission" date="2014-11" db="EMBL/GenBank/DDBJ databases">
        <title>Complete Genome Sequence of Pseudoalteromonas sp. Strain OCN003 Isolated from Kaneohe Bay, Oahu, Hawaii.</title>
        <authorList>
            <person name="Beurmann S."/>
            <person name="Videau P."/>
            <person name="Ushijima B."/>
            <person name="Smith A.M."/>
            <person name="Aeby G.S."/>
            <person name="Callahan S.M."/>
            <person name="Belcaid M."/>
        </authorList>
    </citation>
    <scope>NUCLEOTIDE SEQUENCE [LARGE SCALE GENOMIC DNA]</scope>
    <source>
        <strain evidence="2 3">OCN003</strain>
    </source>
</reference>
<accession>A0A0A7EHN2</accession>
<feature type="signal peptide" evidence="1">
    <location>
        <begin position="1"/>
        <end position="25"/>
    </location>
</feature>
<organism evidence="2 3">
    <name type="scientific">Pseudoalteromonas piratica</name>
    <dbReference type="NCBI Taxonomy" id="1348114"/>
    <lineage>
        <taxon>Bacteria</taxon>
        <taxon>Pseudomonadati</taxon>
        <taxon>Pseudomonadota</taxon>
        <taxon>Gammaproteobacteria</taxon>
        <taxon>Alteromonadales</taxon>
        <taxon>Pseudoalteromonadaceae</taxon>
        <taxon>Pseudoalteromonas</taxon>
    </lineage>
</organism>
<evidence type="ECO:0000256" key="1">
    <source>
        <dbReference type="SAM" id="SignalP"/>
    </source>
</evidence>
<gene>
    <name evidence="2" type="ORF">OM33_13750</name>
</gene>
<dbReference type="eggNOG" id="COG0840">
    <property type="taxonomic scope" value="Bacteria"/>
</dbReference>
<name>A0A0A7EHN2_9GAMM</name>